<evidence type="ECO:0000256" key="1">
    <source>
        <dbReference type="ARBA" id="ARBA00001911"/>
    </source>
</evidence>
<comment type="similarity">
    <text evidence="4">Belongs to the NAD(P)-dependent epimerase/dehydratase family. UDP-glucuronic acid decarboxylase subfamily.</text>
</comment>
<dbReference type="EMBL" id="CAJVPP010000134">
    <property type="protein sequence ID" value="CAG8446159.1"/>
    <property type="molecule type" value="Genomic_DNA"/>
</dbReference>
<evidence type="ECO:0000256" key="11">
    <source>
        <dbReference type="ARBA" id="ARBA00023034"/>
    </source>
</evidence>
<keyword evidence="9" id="KW-1133">Transmembrane helix</keyword>
<evidence type="ECO:0000313" key="15">
    <source>
        <dbReference type="EMBL" id="CAG8446159.1"/>
    </source>
</evidence>
<feature type="domain" description="NAD(P)-binding" evidence="14">
    <location>
        <begin position="113"/>
        <end position="237"/>
    </location>
</feature>
<comment type="pathway">
    <text evidence="3">Nucleotide-sugar biosynthesis; UDP-alpha-D-xylose biosynthesis; UDP-alpha-D-xylose from UDP-alpha-D-glucuronate: step 1/1.</text>
</comment>
<protein>
    <recommendedName>
        <fullName evidence="5">UDP-glucuronate decarboxylase</fullName>
        <ecNumber evidence="5">4.1.1.35</ecNumber>
    </recommendedName>
</protein>
<evidence type="ECO:0000256" key="5">
    <source>
        <dbReference type="ARBA" id="ARBA00012290"/>
    </source>
</evidence>
<dbReference type="PANTHER" id="PTHR43078:SF6">
    <property type="entry name" value="UDP-GLUCURONIC ACID DECARBOXYLASE 1"/>
    <property type="match status" value="1"/>
</dbReference>
<evidence type="ECO:0000256" key="10">
    <source>
        <dbReference type="ARBA" id="ARBA00023027"/>
    </source>
</evidence>
<proteinExistence type="inferred from homology"/>
<evidence type="ECO:0000256" key="7">
    <source>
        <dbReference type="ARBA" id="ARBA00022793"/>
    </source>
</evidence>
<dbReference type="Proteomes" id="UP000789375">
    <property type="component" value="Unassembled WGS sequence"/>
</dbReference>
<dbReference type="InterPro" id="IPR016040">
    <property type="entry name" value="NAD(P)-bd_dom"/>
</dbReference>
<evidence type="ECO:0000256" key="2">
    <source>
        <dbReference type="ARBA" id="ARBA00004447"/>
    </source>
</evidence>
<comment type="caution">
    <text evidence="15">The sequence shown here is derived from an EMBL/GenBank/DDBJ whole genome shotgun (WGS) entry which is preliminary data.</text>
</comment>
<keyword evidence="16" id="KW-1185">Reference proteome</keyword>
<evidence type="ECO:0000256" key="8">
    <source>
        <dbReference type="ARBA" id="ARBA00022968"/>
    </source>
</evidence>
<accession>A0A9N8VAH5</accession>
<evidence type="ECO:0000256" key="9">
    <source>
        <dbReference type="ARBA" id="ARBA00022989"/>
    </source>
</evidence>
<keyword evidence="6" id="KW-0812">Transmembrane</keyword>
<dbReference type="AlphaFoldDB" id="A0A9N8VAH5"/>
<feature type="non-terminal residue" evidence="15">
    <location>
        <position position="1"/>
    </location>
</feature>
<dbReference type="PANTHER" id="PTHR43078">
    <property type="entry name" value="UDP-GLUCURONIC ACID DECARBOXYLASE-RELATED"/>
    <property type="match status" value="1"/>
</dbReference>
<sequence>IRRKKIENEDITVTAEGRAAERYGDWNLKKENRERGGYYGHYVRIVDLRDDPTFRLFKSTPESYSEFIEDIRSIDTCLSMDSNIDKFLYASTACIYHCNNEIKLTKLKESYEEEKLNTELISGPKAILERENDIEIWGDGKQQRNFLYIEDCIEAVIKLMECDLALTLNIDSKESISIEELAYVAFETIGVSRNTATLRIVQDKPINVNNRISDNALSKKYLNWTPKHSFHEGMKKTSLWVRQKLRSNEFNIRMI</sequence>
<dbReference type="InterPro" id="IPR044516">
    <property type="entry name" value="UXS-like"/>
</dbReference>
<dbReference type="Pfam" id="PF16363">
    <property type="entry name" value="GDP_Man_Dehyd"/>
    <property type="match status" value="1"/>
</dbReference>
<evidence type="ECO:0000256" key="4">
    <source>
        <dbReference type="ARBA" id="ARBA00007505"/>
    </source>
</evidence>
<evidence type="ECO:0000256" key="6">
    <source>
        <dbReference type="ARBA" id="ARBA00022692"/>
    </source>
</evidence>
<dbReference type="Gene3D" id="3.40.50.720">
    <property type="entry name" value="NAD(P)-binding Rossmann-like Domain"/>
    <property type="match status" value="1"/>
</dbReference>
<keyword evidence="11" id="KW-0333">Golgi apparatus</keyword>
<evidence type="ECO:0000256" key="3">
    <source>
        <dbReference type="ARBA" id="ARBA00005100"/>
    </source>
</evidence>
<comment type="cofactor">
    <cofactor evidence="1">
        <name>NAD(+)</name>
        <dbReference type="ChEBI" id="CHEBI:57540"/>
    </cofactor>
</comment>
<comment type="subcellular location">
    <subcellularLocation>
        <location evidence="2">Golgi apparatus</location>
        <location evidence="2">Golgi stack membrane</location>
        <topology evidence="2">Single-pass type II membrane protein</topology>
    </subcellularLocation>
</comment>
<reference evidence="15" key="1">
    <citation type="submission" date="2021-06" db="EMBL/GenBank/DDBJ databases">
        <authorList>
            <person name="Kallberg Y."/>
            <person name="Tangrot J."/>
            <person name="Rosling A."/>
        </authorList>
    </citation>
    <scope>NUCLEOTIDE SEQUENCE</scope>
    <source>
        <strain evidence="15">87-6 pot B 2015</strain>
    </source>
</reference>
<dbReference type="InterPro" id="IPR036291">
    <property type="entry name" value="NAD(P)-bd_dom_sf"/>
</dbReference>
<keyword evidence="12" id="KW-0472">Membrane</keyword>
<keyword evidence="7" id="KW-0210">Decarboxylase</keyword>
<dbReference type="GO" id="GO:0032580">
    <property type="term" value="C:Golgi cisterna membrane"/>
    <property type="evidence" value="ECO:0007669"/>
    <property type="project" value="UniProtKB-SubCell"/>
</dbReference>
<dbReference type="GO" id="GO:0048040">
    <property type="term" value="F:UDP-glucuronate decarboxylase activity"/>
    <property type="evidence" value="ECO:0007669"/>
    <property type="project" value="UniProtKB-EC"/>
</dbReference>
<keyword evidence="8" id="KW-0735">Signal-anchor</keyword>
<dbReference type="SUPFAM" id="SSF51735">
    <property type="entry name" value="NAD(P)-binding Rossmann-fold domains"/>
    <property type="match status" value="1"/>
</dbReference>
<evidence type="ECO:0000259" key="14">
    <source>
        <dbReference type="Pfam" id="PF16363"/>
    </source>
</evidence>
<evidence type="ECO:0000256" key="13">
    <source>
        <dbReference type="ARBA" id="ARBA00023239"/>
    </source>
</evidence>
<gene>
    <name evidence="15" type="ORF">FMOSSE_LOCUS1189</name>
</gene>
<evidence type="ECO:0000313" key="16">
    <source>
        <dbReference type="Proteomes" id="UP000789375"/>
    </source>
</evidence>
<keyword evidence="13" id="KW-0456">Lyase</keyword>
<dbReference type="GO" id="GO:0042732">
    <property type="term" value="P:D-xylose metabolic process"/>
    <property type="evidence" value="ECO:0007669"/>
    <property type="project" value="InterPro"/>
</dbReference>
<evidence type="ECO:0000256" key="12">
    <source>
        <dbReference type="ARBA" id="ARBA00023136"/>
    </source>
</evidence>
<dbReference type="GO" id="GO:0070403">
    <property type="term" value="F:NAD+ binding"/>
    <property type="evidence" value="ECO:0007669"/>
    <property type="project" value="InterPro"/>
</dbReference>
<name>A0A9N8VAH5_FUNMO</name>
<dbReference type="EC" id="4.1.1.35" evidence="5"/>
<keyword evidence="10" id="KW-0520">NAD</keyword>
<organism evidence="15 16">
    <name type="scientific">Funneliformis mosseae</name>
    <name type="common">Endomycorrhizal fungus</name>
    <name type="synonym">Glomus mosseae</name>
    <dbReference type="NCBI Taxonomy" id="27381"/>
    <lineage>
        <taxon>Eukaryota</taxon>
        <taxon>Fungi</taxon>
        <taxon>Fungi incertae sedis</taxon>
        <taxon>Mucoromycota</taxon>
        <taxon>Glomeromycotina</taxon>
        <taxon>Glomeromycetes</taxon>
        <taxon>Glomerales</taxon>
        <taxon>Glomeraceae</taxon>
        <taxon>Funneliformis</taxon>
    </lineage>
</organism>